<dbReference type="InterPro" id="IPR008023">
    <property type="entry name" value="DUF748"/>
</dbReference>
<gene>
    <name evidence="2" type="ORF">ACFO0U_11120</name>
</gene>
<dbReference type="EMBL" id="JBHSEU010000019">
    <property type="protein sequence ID" value="MFC4539329.1"/>
    <property type="molecule type" value="Genomic_DNA"/>
</dbReference>
<name>A0ABV9D3H4_9GAMM</name>
<dbReference type="Pfam" id="PF05359">
    <property type="entry name" value="DUF748"/>
    <property type="match status" value="2"/>
</dbReference>
<keyword evidence="3" id="KW-1185">Reference proteome</keyword>
<dbReference type="RefSeq" id="WP_246976490.1">
    <property type="nucleotide sequence ID" value="NZ_JAKGAN010000011.1"/>
</dbReference>
<reference evidence="3" key="1">
    <citation type="journal article" date="2019" name="Int. J. Syst. Evol. Microbiol.">
        <title>The Global Catalogue of Microorganisms (GCM) 10K type strain sequencing project: providing services to taxonomists for standard genome sequencing and annotation.</title>
        <authorList>
            <consortium name="The Broad Institute Genomics Platform"/>
            <consortium name="The Broad Institute Genome Sequencing Center for Infectious Disease"/>
            <person name="Wu L."/>
            <person name="Ma J."/>
        </authorList>
    </citation>
    <scope>NUCLEOTIDE SEQUENCE [LARGE SCALE GENOMIC DNA]</scope>
    <source>
        <strain evidence="3">CGMCC 1.12121</strain>
    </source>
</reference>
<evidence type="ECO:0000313" key="3">
    <source>
        <dbReference type="Proteomes" id="UP001596030"/>
    </source>
</evidence>
<accession>A0ABV9D3H4</accession>
<proteinExistence type="predicted"/>
<feature type="region of interest" description="Disordered" evidence="1">
    <location>
        <begin position="334"/>
        <end position="367"/>
    </location>
</feature>
<evidence type="ECO:0000256" key="1">
    <source>
        <dbReference type="SAM" id="MobiDB-lite"/>
    </source>
</evidence>
<protein>
    <submittedName>
        <fullName evidence="2">DUF748 domain-containing protein</fullName>
    </submittedName>
</protein>
<feature type="compositionally biased region" description="Acidic residues" evidence="1">
    <location>
        <begin position="583"/>
        <end position="603"/>
    </location>
</feature>
<comment type="caution">
    <text evidence="2">The sequence shown here is derived from an EMBL/GenBank/DDBJ whole genome shotgun (WGS) entry which is preliminary data.</text>
</comment>
<dbReference type="PANTHER" id="PTHR30441">
    <property type="entry name" value="DUF748 DOMAIN-CONTAINING PROTEIN"/>
    <property type="match status" value="1"/>
</dbReference>
<organism evidence="2 3">
    <name type="scientific">Chromohalobacter sarecensis</name>
    <dbReference type="NCBI Taxonomy" id="245294"/>
    <lineage>
        <taxon>Bacteria</taxon>
        <taxon>Pseudomonadati</taxon>
        <taxon>Pseudomonadota</taxon>
        <taxon>Gammaproteobacteria</taxon>
        <taxon>Oceanospirillales</taxon>
        <taxon>Halomonadaceae</taxon>
        <taxon>Chromohalobacter</taxon>
    </lineage>
</organism>
<evidence type="ECO:0000313" key="2">
    <source>
        <dbReference type="EMBL" id="MFC4539329.1"/>
    </source>
</evidence>
<sequence>MSHSHRSTSRPVRKRRLGVVLSVLAVLVLLFLVAWLWALPAYIDKRLTQTLAERSGRQVTIENVTLTPWRHQVTLDGVRIAGQADTPVFSSQRVVATLDWHSLFASGWRFERIDLNAARLQLIWRSSGEWNLVQLFGGDGGSGGETMPLRIDQLNASDARLDWINRRPDEPLTLSLEDLDLKLHGYDNTSQSPFDLNGQADWNGGTLDAEGEMGFSPWTVDIDLDVDQVPLTTLSGYLAHVIRAEPTAGSLGAQIRVRAGQASEDEGGMRVNGQGAIEGLEMRDPEKDQSIARVERFAVEGLTFASAQPELSAERVSLAAPWIDVTIDEQLGTNLTAWRPPSSSGDSDEGGSEDSGSEDGGSEDGGMHYALDTLAIERGEVAFSDRHLPRPFELEFSALNGEWRQLNSDQTGDGELSLEGQVADGSPLRIEGDFDPLGDALNGNLNLHFERLDLETLDPYLREFGGYAVERGQATLDLDYRLEQGSLDSQNHLVLHRLELGEEVDASATDLPLKTLVGVLKSDDGVIELDIPMSLPLDDPGSVDFGSVVGQAIREALENLVSSPLETLSEVVGDGDDSHSDDAESAADGESNEGSEGDKDGEDAPAIYERARTRQ</sequence>
<feature type="compositionally biased region" description="Acidic residues" evidence="1">
    <location>
        <begin position="346"/>
        <end position="362"/>
    </location>
</feature>
<dbReference type="InterPro" id="IPR052894">
    <property type="entry name" value="AsmA-related"/>
</dbReference>
<dbReference type="PANTHER" id="PTHR30441:SF8">
    <property type="entry name" value="DUF748 DOMAIN-CONTAINING PROTEIN"/>
    <property type="match status" value="1"/>
</dbReference>
<dbReference type="Proteomes" id="UP001596030">
    <property type="component" value="Unassembled WGS sequence"/>
</dbReference>
<feature type="region of interest" description="Disordered" evidence="1">
    <location>
        <begin position="569"/>
        <end position="615"/>
    </location>
</feature>